<keyword evidence="1" id="KW-0547">Nucleotide-binding</keyword>
<dbReference type="SMART" id="SM00174">
    <property type="entry name" value="RHO"/>
    <property type="match status" value="1"/>
</dbReference>
<keyword evidence="4" id="KW-1185">Reference proteome</keyword>
<dbReference type="GO" id="GO:0007165">
    <property type="term" value="P:signal transduction"/>
    <property type="evidence" value="ECO:0007669"/>
    <property type="project" value="InterPro"/>
</dbReference>
<dbReference type="Pfam" id="PF00071">
    <property type="entry name" value="Ras"/>
    <property type="match status" value="1"/>
</dbReference>
<evidence type="ECO:0000313" key="4">
    <source>
        <dbReference type="Proteomes" id="UP000054937"/>
    </source>
</evidence>
<proteinExistence type="predicted"/>
<dbReference type="Proteomes" id="UP000054937">
    <property type="component" value="Unassembled WGS sequence"/>
</dbReference>
<dbReference type="InterPro" id="IPR020849">
    <property type="entry name" value="Small_GTPase_Ras-type"/>
</dbReference>
<organism evidence="3 4">
    <name type="scientific">Pseudocohnilembus persalinus</name>
    <name type="common">Ciliate</name>
    <dbReference type="NCBI Taxonomy" id="266149"/>
    <lineage>
        <taxon>Eukaryota</taxon>
        <taxon>Sar</taxon>
        <taxon>Alveolata</taxon>
        <taxon>Ciliophora</taxon>
        <taxon>Intramacronucleata</taxon>
        <taxon>Oligohymenophorea</taxon>
        <taxon>Scuticociliatia</taxon>
        <taxon>Philasterida</taxon>
        <taxon>Pseudocohnilembidae</taxon>
        <taxon>Pseudocohnilembus</taxon>
    </lineage>
</organism>
<reference evidence="3 4" key="1">
    <citation type="journal article" date="2015" name="Sci. Rep.">
        <title>Genome of the facultative scuticociliatosis pathogen Pseudocohnilembus persalinus provides insight into its virulence through horizontal gene transfer.</title>
        <authorList>
            <person name="Xiong J."/>
            <person name="Wang G."/>
            <person name="Cheng J."/>
            <person name="Tian M."/>
            <person name="Pan X."/>
            <person name="Warren A."/>
            <person name="Jiang C."/>
            <person name="Yuan D."/>
            <person name="Miao W."/>
        </authorList>
    </citation>
    <scope>NUCLEOTIDE SEQUENCE [LARGE SCALE GENOMIC DNA]</scope>
    <source>
        <strain evidence="3">36N120E</strain>
    </source>
</reference>
<dbReference type="InterPro" id="IPR005225">
    <property type="entry name" value="Small_GTP-bd"/>
</dbReference>
<dbReference type="PRINTS" id="PR00449">
    <property type="entry name" value="RASTRNSFRMNG"/>
</dbReference>
<dbReference type="SMART" id="SM00173">
    <property type="entry name" value="RAS"/>
    <property type="match status" value="1"/>
</dbReference>
<dbReference type="NCBIfam" id="TIGR00231">
    <property type="entry name" value="small_GTP"/>
    <property type="match status" value="1"/>
</dbReference>
<dbReference type="InParanoid" id="A0A0V0QTN3"/>
<dbReference type="PANTHER" id="PTHR24070">
    <property type="entry name" value="RAS, DI-RAS, AND RHEB FAMILY MEMBERS OF SMALL GTPASE SUPERFAMILY"/>
    <property type="match status" value="1"/>
</dbReference>
<dbReference type="OrthoDB" id="5976022at2759"/>
<evidence type="ECO:0000256" key="1">
    <source>
        <dbReference type="ARBA" id="ARBA00022741"/>
    </source>
</evidence>
<sequence>MDSSKSRSLSLSQDIHFKIVVLGTAGAGKSSITIRFTKNIFPEEYIPTLLDTHRTTQMIDDQLSSLEIVDTAGMEHYQSMLDLWINDGNGFILVYSVADQETLNELRLIYEKIRNLHSGNIKPPVFIVGNKIDLQQDQKQISEQMGIDFISSLNGQNCHHILTSAKYGTNVNQLFQQIVREMRQNREHIKKQNKKQGNKKKKKKKWWQCNLI</sequence>
<keyword evidence="2" id="KW-0342">GTP-binding</keyword>
<dbReference type="SUPFAM" id="SSF52540">
    <property type="entry name" value="P-loop containing nucleoside triphosphate hydrolases"/>
    <property type="match status" value="1"/>
</dbReference>
<dbReference type="AlphaFoldDB" id="A0A0V0QTN3"/>
<dbReference type="InterPro" id="IPR001806">
    <property type="entry name" value="Small_GTPase"/>
</dbReference>
<evidence type="ECO:0000313" key="3">
    <source>
        <dbReference type="EMBL" id="KRX05753.1"/>
    </source>
</evidence>
<dbReference type="GO" id="GO:0016020">
    <property type="term" value="C:membrane"/>
    <property type="evidence" value="ECO:0007669"/>
    <property type="project" value="InterPro"/>
</dbReference>
<dbReference type="InterPro" id="IPR027417">
    <property type="entry name" value="P-loop_NTPase"/>
</dbReference>
<dbReference type="GO" id="GO:0005525">
    <property type="term" value="F:GTP binding"/>
    <property type="evidence" value="ECO:0007669"/>
    <property type="project" value="UniProtKB-KW"/>
</dbReference>
<dbReference type="OMA" id="WINDGNG"/>
<dbReference type="PROSITE" id="PS51421">
    <property type="entry name" value="RAS"/>
    <property type="match status" value="1"/>
</dbReference>
<dbReference type="Gene3D" id="3.40.50.300">
    <property type="entry name" value="P-loop containing nucleotide triphosphate hydrolases"/>
    <property type="match status" value="1"/>
</dbReference>
<accession>A0A0V0QTN3</accession>
<protein>
    <submittedName>
        <fullName evidence="3">p-loop containing nucleoside triphosphate hydrolase</fullName>
    </submittedName>
</protein>
<dbReference type="SMART" id="SM00175">
    <property type="entry name" value="RAB"/>
    <property type="match status" value="1"/>
</dbReference>
<dbReference type="PROSITE" id="PS51419">
    <property type="entry name" value="RAB"/>
    <property type="match status" value="1"/>
</dbReference>
<name>A0A0V0QTN3_PSEPJ</name>
<keyword evidence="3" id="KW-0378">Hydrolase</keyword>
<dbReference type="FunFam" id="3.40.50.300:FF:001447">
    <property type="entry name" value="Ras-related protein Rab-1B"/>
    <property type="match status" value="1"/>
</dbReference>
<gene>
    <name evidence="3" type="ORF">PPERSA_09893</name>
</gene>
<dbReference type="EMBL" id="LDAU01000105">
    <property type="protein sequence ID" value="KRX05753.1"/>
    <property type="molecule type" value="Genomic_DNA"/>
</dbReference>
<evidence type="ECO:0000256" key="2">
    <source>
        <dbReference type="ARBA" id="ARBA00023134"/>
    </source>
</evidence>
<comment type="caution">
    <text evidence="3">The sequence shown here is derived from an EMBL/GenBank/DDBJ whole genome shotgun (WGS) entry which is preliminary data.</text>
</comment>
<dbReference type="GO" id="GO:0003924">
    <property type="term" value="F:GTPase activity"/>
    <property type="evidence" value="ECO:0007669"/>
    <property type="project" value="InterPro"/>
</dbReference>